<dbReference type="PANTHER" id="PTHR48081">
    <property type="entry name" value="AB HYDROLASE SUPERFAMILY PROTEIN C4A8.06C"/>
    <property type="match status" value="1"/>
</dbReference>
<dbReference type="AlphaFoldDB" id="A0A059FS85"/>
<protein>
    <submittedName>
        <fullName evidence="3">Alpha/beta hydrolase fold protein</fullName>
    </submittedName>
</protein>
<evidence type="ECO:0000256" key="1">
    <source>
        <dbReference type="ARBA" id="ARBA00022801"/>
    </source>
</evidence>
<dbReference type="EMBL" id="ARYK01000002">
    <property type="protein sequence ID" value="KCZ93472.1"/>
    <property type="molecule type" value="Genomic_DNA"/>
</dbReference>
<dbReference type="SUPFAM" id="SSF53474">
    <property type="entry name" value="alpha/beta-Hydrolases"/>
    <property type="match status" value="1"/>
</dbReference>
<evidence type="ECO:0000259" key="2">
    <source>
        <dbReference type="Pfam" id="PF07859"/>
    </source>
</evidence>
<organism evidence="3 4">
    <name type="scientific">Hyphomonas johnsonii MHS-2</name>
    <dbReference type="NCBI Taxonomy" id="1280950"/>
    <lineage>
        <taxon>Bacteria</taxon>
        <taxon>Pseudomonadati</taxon>
        <taxon>Pseudomonadota</taxon>
        <taxon>Alphaproteobacteria</taxon>
        <taxon>Hyphomonadales</taxon>
        <taxon>Hyphomonadaceae</taxon>
        <taxon>Hyphomonas</taxon>
    </lineage>
</organism>
<dbReference type="eggNOG" id="COG0657">
    <property type="taxonomic scope" value="Bacteria"/>
</dbReference>
<dbReference type="OrthoDB" id="9806180at2"/>
<dbReference type="GO" id="GO:0016787">
    <property type="term" value="F:hydrolase activity"/>
    <property type="evidence" value="ECO:0007669"/>
    <property type="project" value="UniProtKB-KW"/>
</dbReference>
<evidence type="ECO:0000313" key="4">
    <source>
        <dbReference type="Proteomes" id="UP000025171"/>
    </source>
</evidence>
<reference evidence="3 4" key="1">
    <citation type="journal article" date="2014" name="Antonie Van Leeuwenhoek">
        <title>Hyphomonas beringensis sp. nov. and Hyphomonas chukchiensis sp. nov., isolated from surface seawater of the Bering Sea and Chukchi Sea.</title>
        <authorList>
            <person name="Li C."/>
            <person name="Lai Q."/>
            <person name="Li G."/>
            <person name="Dong C."/>
            <person name="Wang J."/>
            <person name="Liao Y."/>
            <person name="Shao Z."/>
        </authorList>
    </citation>
    <scope>NUCLEOTIDE SEQUENCE [LARGE SCALE GENOMIC DNA]</scope>
    <source>
        <strain evidence="3 4">MHS-2</strain>
    </source>
</reference>
<feature type="domain" description="Alpha/beta hydrolase fold-3" evidence="2">
    <location>
        <begin position="87"/>
        <end position="292"/>
    </location>
</feature>
<dbReference type="Proteomes" id="UP000025171">
    <property type="component" value="Unassembled WGS sequence"/>
</dbReference>
<dbReference type="PATRIC" id="fig|1280950.3.peg.1298"/>
<dbReference type="RefSeq" id="WP_084141663.1">
    <property type="nucleotide sequence ID" value="NZ_ARYK01000002.1"/>
</dbReference>
<gene>
    <name evidence="3" type="ORF">HJO_06445</name>
</gene>
<sequence>MTAKVSLHPEVSKMLEAAAQLATPGTPSLWDIPPAMARIGASTKAKAWNAGSVDGAGYNNLTINTDRGQIAARHYQPGDRGTQNAALIYAHGGGWIVGDLDFEHLKLLKLCAWSGVDIISIDYALAPEHPFPEPRDDIVAAAVSIASLAGSLAIDPDRLGIGGASAGANLALSAAIALRDAGQPLSAIALFYGVYDLRYTHPSFIKNATGFVLETRAMEYFRSLYVGDSAARWSDPEASPGLARLEGLAPVFLNAVTNDPLCDDSHALADRLTKAGVPHELHEYTDTIHGFTSMSAVLPHADKAIHDAANWLKQTLET</sequence>
<name>A0A059FS85_9PROT</name>
<evidence type="ECO:0000313" key="3">
    <source>
        <dbReference type="EMBL" id="KCZ93472.1"/>
    </source>
</evidence>
<dbReference type="InterPro" id="IPR029058">
    <property type="entry name" value="AB_hydrolase_fold"/>
</dbReference>
<dbReference type="Gene3D" id="3.40.50.1820">
    <property type="entry name" value="alpha/beta hydrolase"/>
    <property type="match status" value="1"/>
</dbReference>
<keyword evidence="4" id="KW-1185">Reference proteome</keyword>
<dbReference type="InterPro" id="IPR013094">
    <property type="entry name" value="AB_hydrolase_3"/>
</dbReference>
<keyword evidence="1 3" id="KW-0378">Hydrolase</keyword>
<accession>A0A059FS85</accession>
<dbReference type="STRING" id="1280950.HJO_06445"/>
<dbReference type="PANTHER" id="PTHR48081:SF8">
    <property type="entry name" value="ALPHA_BETA HYDROLASE FOLD-3 DOMAIN-CONTAINING PROTEIN-RELATED"/>
    <property type="match status" value="1"/>
</dbReference>
<comment type="caution">
    <text evidence="3">The sequence shown here is derived from an EMBL/GenBank/DDBJ whole genome shotgun (WGS) entry which is preliminary data.</text>
</comment>
<dbReference type="Pfam" id="PF07859">
    <property type="entry name" value="Abhydrolase_3"/>
    <property type="match status" value="1"/>
</dbReference>
<proteinExistence type="predicted"/>
<dbReference type="InterPro" id="IPR050300">
    <property type="entry name" value="GDXG_lipolytic_enzyme"/>
</dbReference>